<gene>
    <name evidence="5" type="primary">LOC108743143</name>
</gene>
<dbReference type="Pfam" id="PF00248">
    <property type="entry name" value="Aldo_ket_red"/>
    <property type="match status" value="2"/>
</dbReference>
<sequence length="243" mass="27132">MAKNIYLSLRSGLKMPALGYGTWQANDEELEKGMEAALEAGYRHIDTAHVYENEGVIGKVIKRWLSSGKLDSMKAMEAQVDAGLAKAIGLSNFNIKQIQRILDNARIPPCNLQVELHAFFQQNELYNFCKKNNIVMTAYSPLGSPGIGKFMSQFGQQVEAPNILGDPVVKRIAKKHNKKESQVLLRHIIQKGIAAIPKSTNPERLKQNIDIFDFELDNEDMKALNALDKGPAARIVDFYAFKG</sequence>
<dbReference type="Gene3D" id="3.20.20.100">
    <property type="entry name" value="NADP-dependent oxidoreductase domain"/>
    <property type="match status" value="2"/>
</dbReference>
<dbReference type="PIRSF" id="PIRSF000097">
    <property type="entry name" value="AKR"/>
    <property type="match status" value="1"/>
</dbReference>
<evidence type="ECO:0000313" key="5">
    <source>
        <dbReference type="RefSeq" id="XP_025833486.1"/>
    </source>
</evidence>
<dbReference type="KEGG" id="apln:108743143"/>
<feature type="site" description="Lowers pKa of active site Tyr" evidence="2">
    <location>
        <position position="69"/>
    </location>
</feature>
<evidence type="ECO:0000256" key="2">
    <source>
        <dbReference type="PIRSR" id="PIRSR000097-3"/>
    </source>
</evidence>
<dbReference type="RefSeq" id="XP_025833486.1">
    <property type="nucleotide sequence ID" value="XM_025977701.1"/>
</dbReference>
<dbReference type="InParanoid" id="A0A7F5RBY4"/>
<evidence type="ECO:0000259" key="3">
    <source>
        <dbReference type="Pfam" id="PF00248"/>
    </source>
</evidence>
<dbReference type="AlphaFoldDB" id="A0A7F5RBY4"/>
<dbReference type="PANTHER" id="PTHR43827">
    <property type="entry name" value="2,5-DIKETO-D-GLUCONIC ACID REDUCTASE"/>
    <property type="match status" value="1"/>
</dbReference>
<evidence type="ECO:0000256" key="1">
    <source>
        <dbReference type="PIRSR" id="PIRSR000097-1"/>
    </source>
</evidence>
<feature type="domain" description="NADP-dependent oxidoreductase" evidence="3">
    <location>
        <begin position="71"/>
        <end position="228"/>
    </location>
</feature>
<dbReference type="GeneID" id="108743143"/>
<dbReference type="PROSITE" id="PS00063">
    <property type="entry name" value="ALDOKETO_REDUCTASE_3"/>
    <property type="match status" value="1"/>
</dbReference>
<dbReference type="PANTHER" id="PTHR43827:SF14">
    <property type="entry name" value="NADP-DEPENDENT OXIDOREDUCTASE DOMAIN-CONTAINING PROTEIN"/>
    <property type="match status" value="1"/>
</dbReference>
<protein>
    <submittedName>
        <fullName evidence="5">Alcohol dehydrogenase [NADP(+)]</fullName>
    </submittedName>
</protein>
<dbReference type="InterPro" id="IPR020471">
    <property type="entry name" value="AKR"/>
</dbReference>
<feature type="active site" description="Proton donor" evidence="1">
    <location>
        <position position="51"/>
    </location>
</feature>
<proteinExistence type="predicted"/>
<dbReference type="InterPro" id="IPR018170">
    <property type="entry name" value="Aldo/ket_reductase_CS"/>
</dbReference>
<dbReference type="InterPro" id="IPR036812">
    <property type="entry name" value="NAD(P)_OxRdtase_dom_sf"/>
</dbReference>
<organism evidence="4 5">
    <name type="scientific">Agrilus planipennis</name>
    <name type="common">Emerald ash borer</name>
    <name type="synonym">Agrilus marcopoli</name>
    <dbReference type="NCBI Taxonomy" id="224129"/>
    <lineage>
        <taxon>Eukaryota</taxon>
        <taxon>Metazoa</taxon>
        <taxon>Ecdysozoa</taxon>
        <taxon>Arthropoda</taxon>
        <taxon>Hexapoda</taxon>
        <taxon>Insecta</taxon>
        <taxon>Pterygota</taxon>
        <taxon>Neoptera</taxon>
        <taxon>Endopterygota</taxon>
        <taxon>Coleoptera</taxon>
        <taxon>Polyphaga</taxon>
        <taxon>Elateriformia</taxon>
        <taxon>Buprestoidea</taxon>
        <taxon>Buprestidae</taxon>
        <taxon>Agrilinae</taxon>
        <taxon>Agrilus</taxon>
    </lineage>
</organism>
<dbReference type="GO" id="GO:0016491">
    <property type="term" value="F:oxidoreductase activity"/>
    <property type="evidence" value="ECO:0007669"/>
    <property type="project" value="InterPro"/>
</dbReference>
<name>A0A7F5RBY4_AGRPL</name>
<accession>A0A7F5RBY4</accession>
<dbReference type="SUPFAM" id="SSF51430">
    <property type="entry name" value="NAD(P)-linked oxidoreductase"/>
    <property type="match status" value="1"/>
</dbReference>
<evidence type="ECO:0000313" key="4">
    <source>
        <dbReference type="Proteomes" id="UP000192223"/>
    </source>
</evidence>
<dbReference type="InterPro" id="IPR023210">
    <property type="entry name" value="NADP_OxRdtase_dom"/>
</dbReference>
<dbReference type="PROSITE" id="PS00062">
    <property type="entry name" value="ALDOKETO_REDUCTASE_2"/>
    <property type="match status" value="1"/>
</dbReference>
<feature type="domain" description="NADP-dependent oxidoreductase" evidence="3">
    <location>
        <begin position="18"/>
        <end position="67"/>
    </location>
</feature>
<dbReference type="Proteomes" id="UP000192223">
    <property type="component" value="Unplaced"/>
</dbReference>
<dbReference type="OrthoDB" id="416253at2759"/>
<reference evidence="5" key="1">
    <citation type="submission" date="2025-08" db="UniProtKB">
        <authorList>
            <consortium name="RefSeq"/>
        </authorList>
    </citation>
    <scope>IDENTIFICATION</scope>
    <source>
        <tissue evidence="5">Entire body</tissue>
    </source>
</reference>
<keyword evidence="4" id="KW-1185">Reference proteome</keyword>
<dbReference type="PROSITE" id="PS00798">
    <property type="entry name" value="ALDOKETO_REDUCTASE_1"/>
    <property type="match status" value="1"/>
</dbReference>